<dbReference type="PANTHER" id="PTHR44196:SF2">
    <property type="entry name" value="SHORT-CHAIN DEHYDROGENASE-RELATED"/>
    <property type="match status" value="1"/>
</dbReference>
<comment type="similarity">
    <text evidence="1 3">Belongs to the short-chain dehydrogenases/reductases (SDR) family.</text>
</comment>
<evidence type="ECO:0000256" key="3">
    <source>
        <dbReference type="RuleBase" id="RU000363"/>
    </source>
</evidence>
<dbReference type="AlphaFoldDB" id="A0AAV4LJ09"/>
<comment type="caution">
    <text evidence="4">The sequence shown here is derived from an EMBL/GenBank/DDBJ whole genome shotgun (WGS) entry which is preliminary data.</text>
</comment>
<organism evidence="4 5">
    <name type="scientific">Collibacillus ludicampi</name>
    <dbReference type="NCBI Taxonomy" id="2771369"/>
    <lineage>
        <taxon>Bacteria</taxon>
        <taxon>Bacillati</taxon>
        <taxon>Bacillota</taxon>
        <taxon>Bacilli</taxon>
        <taxon>Bacillales</taxon>
        <taxon>Alicyclobacillaceae</taxon>
        <taxon>Collibacillus</taxon>
    </lineage>
</organism>
<keyword evidence="5" id="KW-1185">Reference proteome</keyword>
<dbReference type="GO" id="GO:0016491">
    <property type="term" value="F:oxidoreductase activity"/>
    <property type="evidence" value="ECO:0007669"/>
    <property type="project" value="UniProtKB-KW"/>
</dbReference>
<dbReference type="GO" id="GO:0016020">
    <property type="term" value="C:membrane"/>
    <property type="evidence" value="ECO:0007669"/>
    <property type="project" value="TreeGrafter"/>
</dbReference>
<dbReference type="Gene3D" id="3.40.50.720">
    <property type="entry name" value="NAD(P)-binding Rossmann-like Domain"/>
    <property type="match status" value="1"/>
</dbReference>
<evidence type="ECO:0000313" key="4">
    <source>
        <dbReference type="EMBL" id="GIM47736.1"/>
    </source>
</evidence>
<dbReference type="InterPro" id="IPR036291">
    <property type="entry name" value="NAD(P)-bd_dom_sf"/>
</dbReference>
<evidence type="ECO:0000256" key="2">
    <source>
        <dbReference type="ARBA" id="ARBA00023002"/>
    </source>
</evidence>
<accession>A0AAV4LJ09</accession>
<dbReference type="Proteomes" id="UP001057291">
    <property type="component" value="Unassembled WGS sequence"/>
</dbReference>
<gene>
    <name evidence="4" type="primary">dltE</name>
    <name evidence="4" type="ORF">DNHGIG_32850</name>
</gene>
<evidence type="ECO:0000313" key="5">
    <source>
        <dbReference type="Proteomes" id="UP001057291"/>
    </source>
</evidence>
<name>A0AAV4LJ09_9BACL</name>
<dbReference type="PRINTS" id="PR00080">
    <property type="entry name" value="SDRFAMILY"/>
</dbReference>
<dbReference type="RefSeq" id="WP_282200679.1">
    <property type="nucleotide sequence ID" value="NZ_BOQE01000001.1"/>
</dbReference>
<dbReference type="SUPFAM" id="SSF51735">
    <property type="entry name" value="NAD(P)-binding Rossmann-fold domains"/>
    <property type="match status" value="1"/>
</dbReference>
<keyword evidence="2" id="KW-0560">Oxidoreductase</keyword>
<reference evidence="4" key="1">
    <citation type="journal article" date="2023" name="Int. J. Syst. Evol. Microbiol.">
        <title>Collibacillus ludicampi gen. nov., sp. nov., a new soil bacterium of the family Alicyclobacillaceae.</title>
        <authorList>
            <person name="Jojima T."/>
            <person name="Ioku Y."/>
            <person name="Fukuta Y."/>
            <person name="Shirasaka N."/>
            <person name="Matsumura Y."/>
            <person name="Mori M."/>
        </authorList>
    </citation>
    <scope>NUCLEOTIDE SEQUENCE</scope>
    <source>
        <strain evidence="4">TP075</strain>
    </source>
</reference>
<dbReference type="CDD" id="cd05233">
    <property type="entry name" value="SDR_c"/>
    <property type="match status" value="1"/>
</dbReference>
<evidence type="ECO:0000256" key="1">
    <source>
        <dbReference type="ARBA" id="ARBA00006484"/>
    </source>
</evidence>
<dbReference type="PANTHER" id="PTHR44196">
    <property type="entry name" value="DEHYDROGENASE/REDUCTASE SDR FAMILY MEMBER 7B"/>
    <property type="match status" value="1"/>
</dbReference>
<dbReference type="InterPro" id="IPR002347">
    <property type="entry name" value="SDR_fam"/>
</dbReference>
<protein>
    <submittedName>
        <fullName evidence="4">Short-chain dehydrogenase</fullName>
    </submittedName>
</protein>
<dbReference type="Pfam" id="PF00106">
    <property type="entry name" value="adh_short"/>
    <property type="match status" value="1"/>
</dbReference>
<proteinExistence type="inferred from homology"/>
<dbReference type="EMBL" id="BOQE01000001">
    <property type="protein sequence ID" value="GIM47736.1"/>
    <property type="molecule type" value="Genomic_DNA"/>
</dbReference>
<dbReference type="PRINTS" id="PR00081">
    <property type="entry name" value="GDHRDH"/>
</dbReference>
<sequence>MKETVLITGASYGIGKELAELYAKDGYHLVLIARSKDKLQKLAEDFSAKYKIEVKVILKDLEDPSKAYEIYEEVRKEGIQVDYLVNNAGFGLYGEFIKTELHDELNMIDLNIKTLTALTKLFLPEMIRNRRGGILNVASTAAFQPGPLMAVYYATKAYVLSFTEALANELKGTGVKVTALCPGPTETGFSERAHLEQSKLFQTGVMCARDVARIGYKGFLQGKTLVIPGFKNRLLSFCVRFLPRKAVTQIVRHIQEWKPANSIHSSNTVSK</sequence>
<dbReference type="PIRSF" id="PIRSF000126">
    <property type="entry name" value="11-beta-HSD1"/>
    <property type="match status" value="1"/>
</dbReference>